<dbReference type="Gene3D" id="3.10.580.10">
    <property type="entry name" value="CBS-domain"/>
    <property type="match status" value="1"/>
</dbReference>
<name>A0A1M6HSA2_9FIRM</name>
<protein>
    <submittedName>
        <fullName evidence="10">PAS domain S-box-containing protein</fullName>
    </submittedName>
</protein>
<dbReference type="InterPro" id="IPR003593">
    <property type="entry name" value="AAA+_ATPase"/>
</dbReference>
<dbReference type="CDD" id="cd02205">
    <property type="entry name" value="CBS_pair_SF"/>
    <property type="match status" value="1"/>
</dbReference>
<evidence type="ECO:0000313" key="11">
    <source>
        <dbReference type="Proteomes" id="UP000184052"/>
    </source>
</evidence>
<keyword evidence="1" id="KW-0547">Nucleotide-binding</keyword>
<dbReference type="InterPro" id="IPR000644">
    <property type="entry name" value="CBS_dom"/>
</dbReference>
<feature type="domain" description="PAS" evidence="8">
    <location>
        <begin position="123"/>
        <end position="167"/>
    </location>
</feature>
<dbReference type="AlphaFoldDB" id="A0A1M6HSA2"/>
<dbReference type="InterPro" id="IPR027417">
    <property type="entry name" value="P-loop_NTPase"/>
</dbReference>
<evidence type="ECO:0000256" key="4">
    <source>
        <dbReference type="ARBA" id="ARBA00023163"/>
    </source>
</evidence>
<dbReference type="Gene3D" id="1.10.10.60">
    <property type="entry name" value="Homeodomain-like"/>
    <property type="match status" value="1"/>
</dbReference>
<keyword evidence="2" id="KW-0067">ATP-binding</keyword>
<dbReference type="SUPFAM" id="SSF46689">
    <property type="entry name" value="Homeodomain-like"/>
    <property type="match status" value="1"/>
</dbReference>
<dbReference type="InterPro" id="IPR046342">
    <property type="entry name" value="CBS_dom_sf"/>
</dbReference>
<evidence type="ECO:0000256" key="5">
    <source>
        <dbReference type="PROSITE-ProRule" id="PRU00703"/>
    </source>
</evidence>
<dbReference type="PROSITE" id="PS00688">
    <property type="entry name" value="SIGMA54_INTERACT_3"/>
    <property type="match status" value="1"/>
</dbReference>
<dbReference type="PANTHER" id="PTHR32071">
    <property type="entry name" value="TRANSCRIPTIONAL REGULATORY PROTEIN"/>
    <property type="match status" value="1"/>
</dbReference>
<dbReference type="InterPro" id="IPR002078">
    <property type="entry name" value="Sigma_54_int"/>
</dbReference>
<dbReference type="SMART" id="SM00091">
    <property type="entry name" value="PAS"/>
    <property type="match status" value="2"/>
</dbReference>
<dbReference type="Pfam" id="PF00158">
    <property type="entry name" value="Sigma54_activat"/>
    <property type="match status" value="1"/>
</dbReference>
<dbReference type="InterPro" id="IPR000014">
    <property type="entry name" value="PAS"/>
</dbReference>
<keyword evidence="4" id="KW-0804">Transcription</keyword>
<dbReference type="STRING" id="1121476.SAMN02745751_02086"/>
<evidence type="ECO:0000256" key="6">
    <source>
        <dbReference type="SAM" id="Coils"/>
    </source>
</evidence>
<dbReference type="InterPro" id="IPR058031">
    <property type="entry name" value="AAA_lid_NorR"/>
</dbReference>
<dbReference type="InterPro" id="IPR025662">
    <property type="entry name" value="Sigma_54_int_dom_ATP-bd_1"/>
</dbReference>
<dbReference type="GO" id="GO:0005524">
    <property type="term" value="F:ATP binding"/>
    <property type="evidence" value="ECO:0007669"/>
    <property type="project" value="UniProtKB-KW"/>
</dbReference>
<evidence type="ECO:0000259" key="7">
    <source>
        <dbReference type="PROSITE" id="PS50045"/>
    </source>
</evidence>
<reference evidence="10 11" key="1">
    <citation type="submission" date="2016-11" db="EMBL/GenBank/DDBJ databases">
        <authorList>
            <person name="Jaros S."/>
            <person name="Januszkiewicz K."/>
            <person name="Wedrychowicz H."/>
        </authorList>
    </citation>
    <scope>NUCLEOTIDE SEQUENCE [LARGE SCALE GENOMIC DNA]</scope>
    <source>
        <strain evidence="10 11">DSM 17477</strain>
    </source>
</reference>
<dbReference type="InterPro" id="IPR035965">
    <property type="entry name" value="PAS-like_dom_sf"/>
</dbReference>
<gene>
    <name evidence="10" type="ORF">SAMN02745751_02086</name>
</gene>
<dbReference type="CDD" id="cd00009">
    <property type="entry name" value="AAA"/>
    <property type="match status" value="1"/>
</dbReference>
<dbReference type="SMART" id="SM00382">
    <property type="entry name" value="AAA"/>
    <property type="match status" value="1"/>
</dbReference>
<keyword evidence="11" id="KW-1185">Reference proteome</keyword>
<feature type="domain" description="Sigma-54 factor interaction" evidence="7">
    <location>
        <begin position="380"/>
        <end position="610"/>
    </location>
</feature>
<dbReference type="PROSITE" id="PS50045">
    <property type="entry name" value="SIGMA54_INTERACT_4"/>
    <property type="match status" value="1"/>
</dbReference>
<dbReference type="InterPro" id="IPR002197">
    <property type="entry name" value="HTH_Fis"/>
</dbReference>
<dbReference type="Gene3D" id="3.30.450.20">
    <property type="entry name" value="PAS domain"/>
    <property type="match status" value="2"/>
</dbReference>
<dbReference type="GO" id="GO:0006355">
    <property type="term" value="P:regulation of DNA-templated transcription"/>
    <property type="evidence" value="ECO:0007669"/>
    <property type="project" value="InterPro"/>
</dbReference>
<organism evidence="10 11">
    <name type="scientific">Dethiosulfatibacter aminovorans DSM 17477</name>
    <dbReference type="NCBI Taxonomy" id="1121476"/>
    <lineage>
        <taxon>Bacteria</taxon>
        <taxon>Bacillati</taxon>
        <taxon>Bacillota</taxon>
        <taxon>Tissierellia</taxon>
        <taxon>Dethiosulfatibacter</taxon>
    </lineage>
</organism>
<dbReference type="InterPro" id="IPR009057">
    <property type="entry name" value="Homeodomain-like_sf"/>
</dbReference>
<dbReference type="EMBL" id="FQZL01000014">
    <property type="protein sequence ID" value="SHJ25043.1"/>
    <property type="molecule type" value="Genomic_DNA"/>
</dbReference>
<dbReference type="GO" id="GO:0043565">
    <property type="term" value="F:sequence-specific DNA binding"/>
    <property type="evidence" value="ECO:0007669"/>
    <property type="project" value="InterPro"/>
</dbReference>
<feature type="domain" description="CBS" evidence="9">
    <location>
        <begin position="7"/>
        <end position="64"/>
    </location>
</feature>
<keyword evidence="6" id="KW-0175">Coiled coil</keyword>
<proteinExistence type="predicted"/>
<dbReference type="SUPFAM" id="SSF52540">
    <property type="entry name" value="P-loop containing nucleoside triphosphate hydrolases"/>
    <property type="match status" value="1"/>
</dbReference>
<dbReference type="Pfam" id="PF00571">
    <property type="entry name" value="CBS"/>
    <property type="match status" value="1"/>
</dbReference>
<evidence type="ECO:0000313" key="10">
    <source>
        <dbReference type="EMBL" id="SHJ25043.1"/>
    </source>
</evidence>
<dbReference type="PROSITE" id="PS51371">
    <property type="entry name" value="CBS"/>
    <property type="match status" value="1"/>
</dbReference>
<keyword evidence="3" id="KW-0805">Transcription regulation</keyword>
<dbReference type="Gene3D" id="3.40.50.300">
    <property type="entry name" value="P-loop containing nucleotide triphosphate hydrolases"/>
    <property type="match status" value="1"/>
</dbReference>
<accession>A0A1M6HSA2</accession>
<feature type="coiled-coil region" evidence="6">
    <location>
        <begin position="346"/>
        <end position="373"/>
    </location>
</feature>
<dbReference type="PROSITE" id="PS50112">
    <property type="entry name" value="PAS"/>
    <property type="match status" value="2"/>
</dbReference>
<dbReference type="PROSITE" id="PS00675">
    <property type="entry name" value="SIGMA54_INTERACT_1"/>
    <property type="match status" value="1"/>
</dbReference>
<dbReference type="CDD" id="cd00130">
    <property type="entry name" value="PAS"/>
    <property type="match status" value="2"/>
</dbReference>
<dbReference type="OrthoDB" id="5411866at2"/>
<keyword evidence="5" id="KW-0129">CBS domain</keyword>
<dbReference type="PRINTS" id="PR01590">
    <property type="entry name" value="HTHFIS"/>
</dbReference>
<evidence type="ECO:0000259" key="8">
    <source>
        <dbReference type="PROSITE" id="PS50112"/>
    </source>
</evidence>
<sequence>MLVGKLMLKNPIKIYEDEIVTQVAERMQNYNFARFPVLDRDEMPVGILKRKYLEMESGDSDVTVKDIMRRVSDEEVIREFEEAYTIFNRAGEMFFVVDEKGRFKSILRKRHVMKMYFERLEYTESNLRGVIECVDTAVFSVNRLGRIVFINNFARELLGINGDKIEGMVIGELIPDVDIMEGIDSGVDEFNRNFDFNGRRLVLSRYVARSDGKAIGAICSLRDITRYNEITDELALEKTEKEVLKSVFNTAYDGLIVVDAKGYITMISDAYKSFLGVENENVVGRHVTEIIENTRLHKVAETGVPEVADLQKIKGDYIVASRIPVFKNGKVASVVGKIMFRNIDEFEKLYKKIGKIEQQLENYKDELSKINKAKYNFGDIVGRSNEMKRAVNLAKKAAYTNSNVLILGESGTGKELFAHSIHNSSARRNKPFIKVNCAAIPDDLMESELFGYEQGAFTGAKKGGRIGKFEVADQGTIFLDEIGDMPMHMQAKLLRVIQEREVERIGSNKTIKIDVRIIAATNRNIERLIEEKRFRMDLYYRLNVVTIEIPSLRERIDDIDLLCRDFLEKYRVRYYKKVDSISESAIAKLKKYPWPGNVRELENIVERAINILDTETVIKPKHLPSDVSGVFDIEDVKPLKDVLNETEIRTIVQCLEVVSFNKSRAARLLGVSRAAFYEKLDKYKIKVVNKTIHIGD</sequence>
<dbReference type="Pfam" id="PF13188">
    <property type="entry name" value="PAS_8"/>
    <property type="match status" value="2"/>
</dbReference>
<dbReference type="Gene3D" id="1.10.8.60">
    <property type="match status" value="1"/>
</dbReference>
<dbReference type="RefSeq" id="WP_073049524.1">
    <property type="nucleotide sequence ID" value="NZ_FQZL01000014.1"/>
</dbReference>
<dbReference type="NCBIfam" id="TIGR00229">
    <property type="entry name" value="sensory_box"/>
    <property type="match status" value="1"/>
</dbReference>
<evidence type="ECO:0000256" key="3">
    <source>
        <dbReference type="ARBA" id="ARBA00023015"/>
    </source>
</evidence>
<evidence type="ECO:0000256" key="2">
    <source>
        <dbReference type="ARBA" id="ARBA00022840"/>
    </source>
</evidence>
<dbReference type="Pfam" id="PF02954">
    <property type="entry name" value="HTH_8"/>
    <property type="match status" value="1"/>
</dbReference>
<dbReference type="Proteomes" id="UP000184052">
    <property type="component" value="Unassembled WGS sequence"/>
</dbReference>
<feature type="domain" description="PAS" evidence="8">
    <location>
        <begin position="240"/>
        <end position="291"/>
    </location>
</feature>
<dbReference type="InterPro" id="IPR025944">
    <property type="entry name" value="Sigma_54_int_dom_CS"/>
</dbReference>
<dbReference type="SUPFAM" id="SSF55785">
    <property type="entry name" value="PYP-like sensor domain (PAS domain)"/>
    <property type="match status" value="2"/>
</dbReference>
<dbReference type="PANTHER" id="PTHR32071:SF57">
    <property type="entry name" value="C4-DICARBOXYLATE TRANSPORT TRANSCRIPTIONAL REGULATORY PROTEIN DCTD"/>
    <property type="match status" value="1"/>
</dbReference>
<dbReference type="Pfam" id="PF25601">
    <property type="entry name" value="AAA_lid_14"/>
    <property type="match status" value="1"/>
</dbReference>
<dbReference type="SUPFAM" id="SSF54631">
    <property type="entry name" value="CBS-domain pair"/>
    <property type="match status" value="1"/>
</dbReference>
<dbReference type="FunFam" id="3.40.50.300:FF:000006">
    <property type="entry name" value="DNA-binding transcriptional regulator NtrC"/>
    <property type="match status" value="1"/>
</dbReference>
<evidence type="ECO:0000259" key="9">
    <source>
        <dbReference type="PROSITE" id="PS51371"/>
    </source>
</evidence>
<evidence type="ECO:0000256" key="1">
    <source>
        <dbReference type="ARBA" id="ARBA00022741"/>
    </source>
</evidence>